<dbReference type="EMBL" id="GBRH01242325">
    <property type="protein sequence ID" value="JAD55570.1"/>
    <property type="molecule type" value="Transcribed_RNA"/>
</dbReference>
<name>A0A0A9B343_ARUDO</name>
<reference evidence="1" key="1">
    <citation type="submission" date="2014-09" db="EMBL/GenBank/DDBJ databases">
        <authorList>
            <person name="Magalhaes I.L.F."/>
            <person name="Oliveira U."/>
            <person name="Santos F.R."/>
            <person name="Vidigal T.H.D.A."/>
            <person name="Brescovit A.D."/>
            <person name="Santos A.J."/>
        </authorList>
    </citation>
    <scope>NUCLEOTIDE SEQUENCE</scope>
    <source>
        <tissue evidence="1">Shoot tissue taken approximately 20 cm above the soil surface</tissue>
    </source>
</reference>
<protein>
    <submittedName>
        <fullName evidence="1">Uncharacterized protein</fullName>
    </submittedName>
</protein>
<reference evidence="1" key="2">
    <citation type="journal article" date="2015" name="Data Brief">
        <title>Shoot transcriptome of the giant reed, Arundo donax.</title>
        <authorList>
            <person name="Barrero R.A."/>
            <person name="Guerrero F.D."/>
            <person name="Moolhuijzen P."/>
            <person name="Goolsby J.A."/>
            <person name="Tidwell J."/>
            <person name="Bellgard S.E."/>
            <person name="Bellgard M.I."/>
        </authorList>
    </citation>
    <scope>NUCLEOTIDE SEQUENCE</scope>
    <source>
        <tissue evidence="1">Shoot tissue taken approximately 20 cm above the soil surface</tissue>
    </source>
</reference>
<evidence type="ECO:0000313" key="1">
    <source>
        <dbReference type="EMBL" id="JAD55570.1"/>
    </source>
</evidence>
<dbReference type="AlphaFoldDB" id="A0A0A9B343"/>
<organism evidence="1">
    <name type="scientific">Arundo donax</name>
    <name type="common">Giant reed</name>
    <name type="synonym">Donax arundinaceus</name>
    <dbReference type="NCBI Taxonomy" id="35708"/>
    <lineage>
        <taxon>Eukaryota</taxon>
        <taxon>Viridiplantae</taxon>
        <taxon>Streptophyta</taxon>
        <taxon>Embryophyta</taxon>
        <taxon>Tracheophyta</taxon>
        <taxon>Spermatophyta</taxon>
        <taxon>Magnoliopsida</taxon>
        <taxon>Liliopsida</taxon>
        <taxon>Poales</taxon>
        <taxon>Poaceae</taxon>
        <taxon>PACMAD clade</taxon>
        <taxon>Arundinoideae</taxon>
        <taxon>Arundineae</taxon>
        <taxon>Arundo</taxon>
    </lineage>
</organism>
<sequence length="88" mass="10104">MSFVLQKRTGELTSASCLPGLHLSVLHCGLITCKMLHSRVHQNHPNLLSWSQGKGNITWYRCVKPLELTFWRWDPHSCHVEPGQVALW</sequence>
<accession>A0A0A9B343</accession>
<proteinExistence type="predicted"/>